<dbReference type="SUPFAM" id="SSF52058">
    <property type="entry name" value="L domain-like"/>
    <property type="match status" value="1"/>
</dbReference>
<keyword evidence="2 5" id="KW-0732">Signal</keyword>
<dbReference type="Gene3D" id="3.80.10.10">
    <property type="entry name" value="Ribonuclease Inhibitor"/>
    <property type="match status" value="3"/>
</dbReference>
<evidence type="ECO:0000256" key="5">
    <source>
        <dbReference type="SAM" id="SignalP"/>
    </source>
</evidence>
<name>A0A1I8BFY0_MELHA</name>
<proteinExistence type="predicted"/>
<dbReference type="Proteomes" id="UP000095281">
    <property type="component" value="Unplaced"/>
</dbReference>
<sequence>MNIIMLLKLNLFYLLFLIFLKIKAEKCPINTQFKSPCSCVSMNTQGFGIICSEGQTFEEILDSLQPYMERPNIKIEFLKIENTPIPELSVNTLAYLPVRHLILRNNTLSHFQVLTESSSELSISSKLYDNVEQLEIQNNEITNIEDCTALTFFTNLQSLSLAGNKINEILENTFIYFNSRKTLKQLDLSENLLSDNSINSDAFIGLEFLQKLSLEKNRLNKLPTKALSILSDSLEELFLSANQIDKIEIGDIPSLPRLKSLGLDVNQISHLNSNIFNSIPSLWYLYLSQNQFTSIPSSIFGSIPELKVLSMGGNPIERIEDNSFLFANSLLRLDLSQCKINYLNNCFSPISRLQFINLRGNKIKYISNKLFGEENSKLSFLVSIDLAQNEIEKVDKLAFAGLNQLQSIDLSYNKIKTFDSNTFRGTFLQTANAAQLLDLIGNPINCNPNNLDWLISLRGKIRIQGRCPGEEQNMEGVELAKIAASTNTIINSFSGNKTGNGIEKKKNKKINNLMNLKFLVPIKRKKESRIENKEIKELIPQNNNFILNNETNNTTKSDEEEINALIEEEENTIENTKENTIQTNNEENGWFVLKLGKF</sequence>
<evidence type="ECO:0000256" key="3">
    <source>
        <dbReference type="ARBA" id="ARBA00022737"/>
    </source>
</evidence>
<dbReference type="InterPro" id="IPR032675">
    <property type="entry name" value="LRR_dom_sf"/>
</dbReference>
<evidence type="ECO:0000313" key="6">
    <source>
        <dbReference type="Proteomes" id="UP000095281"/>
    </source>
</evidence>
<keyword evidence="3" id="KW-0677">Repeat</keyword>
<feature type="coiled-coil region" evidence="4">
    <location>
        <begin position="548"/>
        <end position="586"/>
    </location>
</feature>
<evidence type="ECO:0000256" key="1">
    <source>
        <dbReference type="ARBA" id="ARBA00022614"/>
    </source>
</evidence>
<evidence type="ECO:0000256" key="2">
    <source>
        <dbReference type="ARBA" id="ARBA00022729"/>
    </source>
</evidence>
<dbReference type="PANTHER" id="PTHR24366:SF161">
    <property type="entry name" value="TIR DOMAIN-CONTAINING PROTEIN"/>
    <property type="match status" value="1"/>
</dbReference>
<dbReference type="OMA" id="YLMRFIF"/>
<dbReference type="SMART" id="SM00365">
    <property type="entry name" value="LRR_SD22"/>
    <property type="match status" value="7"/>
</dbReference>
<dbReference type="SMART" id="SM00369">
    <property type="entry name" value="LRR_TYP"/>
    <property type="match status" value="8"/>
</dbReference>
<keyword evidence="1" id="KW-0433">Leucine-rich repeat</keyword>
<accession>A0A1I8BFY0</accession>
<organism evidence="6 7">
    <name type="scientific">Meloidogyne hapla</name>
    <name type="common">Root-knot nematode worm</name>
    <dbReference type="NCBI Taxonomy" id="6305"/>
    <lineage>
        <taxon>Eukaryota</taxon>
        <taxon>Metazoa</taxon>
        <taxon>Ecdysozoa</taxon>
        <taxon>Nematoda</taxon>
        <taxon>Chromadorea</taxon>
        <taxon>Rhabditida</taxon>
        <taxon>Tylenchina</taxon>
        <taxon>Tylenchomorpha</taxon>
        <taxon>Tylenchoidea</taxon>
        <taxon>Meloidogynidae</taxon>
        <taxon>Meloidogyninae</taxon>
        <taxon>Meloidogyne</taxon>
    </lineage>
</organism>
<evidence type="ECO:0000313" key="7">
    <source>
        <dbReference type="WBParaSite" id="MhA1_Contig214.frz3.gene25"/>
    </source>
</evidence>
<dbReference type="InterPro" id="IPR003591">
    <property type="entry name" value="Leu-rich_rpt_typical-subtyp"/>
</dbReference>
<dbReference type="InterPro" id="IPR001611">
    <property type="entry name" value="Leu-rich_rpt"/>
</dbReference>
<dbReference type="WBParaSite" id="MhA1_Contig214.frz3.gene25">
    <property type="protein sequence ID" value="MhA1_Contig214.frz3.gene25"/>
    <property type="gene ID" value="MhA1_Contig214.frz3.gene25"/>
</dbReference>
<feature type="chain" id="PRO_5009315770" evidence="5">
    <location>
        <begin position="25"/>
        <end position="598"/>
    </location>
</feature>
<dbReference type="PROSITE" id="PS51450">
    <property type="entry name" value="LRR"/>
    <property type="match status" value="5"/>
</dbReference>
<reference evidence="7" key="1">
    <citation type="submission" date="2016-11" db="UniProtKB">
        <authorList>
            <consortium name="WormBaseParasite"/>
        </authorList>
    </citation>
    <scope>IDENTIFICATION</scope>
</reference>
<keyword evidence="4" id="KW-0175">Coiled coil</keyword>
<evidence type="ECO:0000256" key="4">
    <source>
        <dbReference type="SAM" id="Coils"/>
    </source>
</evidence>
<protein>
    <submittedName>
        <fullName evidence="7">LRRCT domain-containing protein</fullName>
    </submittedName>
</protein>
<dbReference type="AlphaFoldDB" id="A0A1I8BFY0"/>
<feature type="signal peptide" evidence="5">
    <location>
        <begin position="1"/>
        <end position="24"/>
    </location>
</feature>
<keyword evidence="6" id="KW-1185">Reference proteome</keyword>
<dbReference type="Pfam" id="PF13855">
    <property type="entry name" value="LRR_8"/>
    <property type="match status" value="3"/>
</dbReference>
<dbReference type="PANTHER" id="PTHR24366">
    <property type="entry name" value="IG(IMMUNOGLOBULIN) AND LRR(LEUCINE RICH REPEAT) DOMAINS"/>
    <property type="match status" value="1"/>
</dbReference>